<comment type="similarity">
    <text evidence="10">Belongs to the phosphoglycerate kinase family.</text>
</comment>
<dbReference type="EMBL" id="BLSA01000110">
    <property type="protein sequence ID" value="GFP32616.1"/>
    <property type="molecule type" value="Genomic_DNA"/>
</dbReference>
<keyword evidence="9" id="KW-0324">Glycolysis</keyword>
<evidence type="ECO:0000256" key="4">
    <source>
        <dbReference type="ARBA" id="ARBA00016471"/>
    </source>
</evidence>
<dbReference type="GO" id="GO:0006096">
    <property type="term" value="P:glycolytic process"/>
    <property type="evidence" value="ECO:0007669"/>
    <property type="project" value="UniProtKB-UniPathway"/>
</dbReference>
<evidence type="ECO:0000256" key="6">
    <source>
        <dbReference type="ARBA" id="ARBA00022741"/>
    </source>
</evidence>
<dbReference type="InterPro" id="IPR036043">
    <property type="entry name" value="Phosphoglycerate_kinase_sf"/>
</dbReference>
<keyword evidence="8" id="KW-0067">ATP-binding</keyword>
<evidence type="ECO:0000256" key="2">
    <source>
        <dbReference type="ARBA" id="ARBA00004838"/>
    </source>
</evidence>
<dbReference type="PRINTS" id="PR00477">
    <property type="entry name" value="PHGLYCKINASE"/>
</dbReference>
<protein>
    <recommendedName>
        <fullName evidence="4 10">Phosphoglycerate kinase</fullName>
        <ecNumber evidence="3 10">2.7.2.3</ecNumber>
    </recommendedName>
</protein>
<proteinExistence type="inferred from homology"/>
<name>A0A6V8PNG9_9ACTN</name>
<dbReference type="PANTHER" id="PTHR11406:SF23">
    <property type="entry name" value="PHOSPHOGLYCERATE KINASE 1, CHLOROPLASTIC-RELATED"/>
    <property type="match status" value="1"/>
</dbReference>
<reference evidence="11 12" key="1">
    <citation type="journal article" date="2020" name="Front. Microbiol.">
        <title>Single-cell genomics of novel Actinobacteria with the Wood-Ljungdahl pathway discovered in a serpentinizing system.</title>
        <authorList>
            <person name="Merino N."/>
            <person name="Kawai M."/>
            <person name="Boyd E.S."/>
            <person name="Colman D.R."/>
            <person name="McGlynn S.E."/>
            <person name="Nealson K.H."/>
            <person name="Kurokawa K."/>
            <person name="Hongoh Y."/>
        </authorList>
    </citation>
    <scope>NUCLEOTIDE SEQUENCE [LARGE SCALE GENOMIC DNA]</scope>
    <source>
        <strain evidence="11 12">S42</strain>
    </source>
</reference>
<dbReference type="Gene3D" id="3.40.50.1260">
    <property type="entry name" value="Phosphoglycerate kinase, N-terminal domain"/>
    <property type="match status" value="1"/>
</dbReference>
<accession>A0A6V8PNG9</accession>
<feature type="non-terminal residue" evidence="11">
    <location>
        <position position="1"/>
    </location>
</feature>
<keyword evidence="6" id="KW-0547">Nucleotide-binding</keyword>
<dbReference type="GO" id="GO:0005524">
    <property type="term" value="F:ATP binding"/>
    <property type="evidence" value="ECO:0007669"/>
    <property type="project" value="UniProtKB-KW"/>
</dbReference>
<dbReference type="PANTHER" id="PTHR11406">
    <property type="entry name" value="PHOSPHOGLYCERATE KINASE"/>
    <property type="match status" value="1"/>
</dbReference>
<evidence type="ECO:0000256" key="1">
    <source>
        <dbReference type="ARBA" id="ARBA00000642"/>
    </source>
</evidence>
<gene>
    <name evidence="11" type="ORF">HKBW3S42_00920</name>
</gene>
<evidence type="ECO:0000313" key="11">
    <source>
        <dbReference type="EMBL" id="GFP32616.1"/>
    </source>
</evidence>
<dbReference type="GO" id="GO:0005829">
    <property type="term" value="C:cytosol"/>
    <property type="evidence" value="ECO:0007669"/>
    <property type="project" value="TreeGrafter"/>
</dbReference>
<dbReference type="InterPro" id="IPR001576">
    <property type="entry name" value="Phosphoglycerate_kinase"/>
</dbReference>
<dbReference type="Pfam" id="PF00162">
    <property type="entry name" value="PGK"/>
    <property type="match status" value="1"/>
</dbReference>
<evidence type="ECO:0000256" key="7">
    <source>
        <dbReference type="ARBA" id="ARBA00022777"/>
    </source>
</evidence>
<dbReference type="GO" id="GO:0004618">
    <property type="term" value="F:phosphoglycerate kinase activity"/>
    <property type="evidence" value="ECO:0007669"/>
    <property type="project" value="UniProtKB-EC"/>
</dbReference>
<evidence type="ECO:0000313" key="12">
    <source>
        <dbReference type="Proteomes" id="UP000568877"/>
    </source>
</evidence>
<evidence type="ECO:0000256" key="5">
    <source>
        <dbReference type="ARBA" id="ARBA00022679"/>
    </source>
</evidence>
<dbReference type="EC" id="2.7.2.3" evidence="3 10"/>
<keyword evidence="5 10" id="KW-0808">Transferase</keyword>
<evidence type="ECO:0000256" key="10">
    <source>
        <dbReference type="RuleBase" id="RU000532"/>
    </source>
</evidence>
<evidence type="ECO:0000256" key="3">
    <source>
        <dbReference type="ARBA" id="ARBA00013061"/>
    </source>
</evidence>
<dbReference type="GO" id="GO:0006094">
    <property type="term" value="P:gluconeogenesis"/>
    <property type="evidence" value="ECO:0007669"/>
    <property type="project" value="TreeGrafter"/>
</dbReference>
<sequence length="77" mass="7777">PMGVFEWGNFEGGTRRVAEAVAQSEAYTVAGGGDTLAAIGKDGVEDRIDHISTGGGASLELLGGESLPGVEALEDSQ</sequence>
<dbReference type="SUPFAM" id="SSF53748">
    <property type="entry name" value="Phosphoglycerate kinase"/>
    <property type="match status" value="1"/>
</dbReference>
<dbReference type="GO" id="GO:0043531">
    <property type="term" value="F:ADP binding"/>
    <property type="evidence" value="ECO:0007669"/>
    <property type="project" value="TreeGrafter"/>
</dbReference>
<evidence type="ECO:0000256" key="9">
    <source>
        <dbReference type="ARBA" id="ARBA00023152"/>
    </source>
</evidence>
<organism evidence="11 12">
    <name type="scientific">Candidatus Hakubella thermalkaliphila</name>
    <dbReference type="NCBI Taxonomy" id="2754717"/>
    <lineage>
        <taxon>Bacteria</taxon>
        <taxon>Bacillati</taxon>
        <taxon>Actinomycetota</taxon>
        <taxon>Actinomycetota incertae sedis</taxon>
        <taxon>Candidatus Hakubellales</taxon>
        <taxon>Candidatus Hakubellaceae</taxon>
        <taxon>Candidatus Hakubella</taxon>
    </lineage>
</organism>
<dbReference type="UniPathway" id="UPA00109">
    <property type="reaction ID" value="UER00185"/>
</dbReference>
<dbReference type="InterPro" id="IPR015824">
    <property type="entry name" value="Phosphoglycerate_kinase_N"/>
</dbReference>
<evidence type="ECO:0000256" key="8">
    <source>
        <dbReference type="ARBA" id="ARBA00022840"/>
    </source>
</evidence>
<comment type="caution">
    <text evidence="11">The sequence shown here is derived from an EMBL/GenBank/DDBJ whole genome shotgun (WGS) entry which is preliminary data.</text>
</comment>
<dbReference type="AlphaFoldDB" id="A0A6V8PNG9"/>
<comment type="pathway">
    <text evidence="2">Carbohydrate degradation; glycolysis; pyruvate from D-glyceraldehyde 3-phosphate: step 2/5.</text>
</comment>
<keyword evidence="7 10" id="KW-0418">Kinase</keyword>
<dbReference type="Proteomes" id="UP000568877">
    <property type="component" value="Unassembled WGS sequence"/>
</dbReference>
<comment type="catalytic activity">
    <reaction evidence="1 10">
        <text>(2R)-3-phosphoglycerate + ATP = (2R)-3-phospho-glyceroyl phosphate + ADP</text>
        <dbReference type="Rhea" id="RHEA:14801"/>
        <dbReference type="ChEBI" id="CHEBI:30616"/>
        <dbReference type="ChEBI" id="CHEBI:57604"/>
        <dbReference type="ChEBI" id="CHEBI:58272"/>
        <dbReference type="ChEBI" id="CHEBI:456216"/>
        <dbReference type="EC" id="2.7.2.3"/>
    </reaction>
</comment>